<dbReference type="Gene3D" id="3.30.70.100">
    <property type="match status" value="1"/>
</dbReference>
<evidence type="ECO:0000259" key="1">
    <source>
        <dbReference type="PROSITE" id="PS50925"/>
    </source>
</evidence>
<dbReference type="Proteomes" id="UP000242205">
    <property type="component" value="Chromosome"/>
</dbReference>
<feature type="domain" description="BLUF" evidence="1">
    <location>
        <begin position="4"/>
        <end position="95"/>
    </location>
</feature>
<dbReference type="KEGG" id="atw:C0099_10420"/>
<dbReference type="GO" id="GO:0009882">
    <property type="term" value="F:blue light photoreceptor activity"/>
    <property type="evidence" value="ECO:0007669"/>
    <property type="project" value="InterPro"/>
</dbReference>
<dbReference type="AlphaFoldDB" id="A0A2I6SB05"/>
<dbReference type="OrthoDB" id="557705at2"/>
<proteinExistence type="predicted"/>
<dbReference type="SUPFAM" id="SSF54975">
    <property type="entry name" value="Acylphosphatase/BLUF domain-like"/>
    <property type="match status" value="1"/>
</dbReference>
<protein>
    <submittedName>
        <fullName evidence="2">Blue light sensor protein</fullName>
    </submittedName>
</protein>
<sequence length="142" mass="16196">MSGYLRLTYVSRSVAPLGRERLANLLQTSETHNAVLGITGVLCAGRNHFMQTLEGIEEHVITLYARILRDERHRDCALLDIGLVDTPMFERWSMGFVDGDALDPRLLDHMLELRTPSQRRDRTAALMQAFLERLRNPSQSMS</sequence>
<accession>A0A2I6SB05</accession>
<dbReference type="InterPro" id="IPR036046">
    <property type="entry name" value="Acylphosphatase-like_dom_sf"/>
</dbReference>
<dbReference type="GO" id="GO:0071949">
    <property type="term" value="F:FAD binding"/>
    <property type="evidence" value="ECO:0007669"/>
    <property type="project" value="InterPro"/>
</dbReference>
<dbReference type="Pfam" id="PF04940">
    <property type="entry name" value="BLUF"/>
    <property type="match status" value="1"/>
</dbReference>
<dbReference type="RefSeq" id="WP_102248470.1">
    <property type="nucleotide sequence ID" value="NZ_CP025682.1"/>
</dbReference>
<name>A0A2I6SB05_9RHOO</name>
<dbReference type="PROSITE" id="PS50925">
    <property type="entry name" value="BLUF"/>
    <property type="match status" value="1"/>
</dbReference>
<dbReference type="EMBL" id="CP025682">
    <property type="protein sequence ID" value="AUN96433.1"/>
    <property type="molecule type" value="Genomic_DNA"/>
</dbReference>
<dbReference type="InterPro" id="IPR007024">
    <property type="entry name" value="BLUF_domain"/>
</dbReference>
<keyword evidence="3" id="KW-1185">Reference proteome</keyword>
<evidence type="ECO:0000313" key="2">
    <source>
        <dbReference type="EMBL" id="AUN96433.1"/>
    </source>
</evidence>
<organism evidence="2 3">
    <name type="scientific">Pseudazoarcus pumilus</name>
    <dbReference type="NCBI Taxonomy" id="2067960"/>
    <lineage>
        <taxon>Bacteria</taxon>
        <taxon>Pseudomonadati</taxon>
        <taxon>Pseudomonadota</taxon>
        <taxon>Betaproteobacteria</taxon>
        <taxon>Rhodocyclales</taxon>
        <taxon>Zoogloeaceae</taxon>
        <taxon>Pseudazoarcus</taxon>
    </lineage>
</organism>
<evidence type="ECO:0000313" key="3">
    <source>
        <dbReference type="Proteomes" id="UP000242205"/>
    </source>
</evidence>
<reference evidence="2 3" key="1">
    <citation type="submission" date="2018-01" db="EMBL/GenBank/DDBJ databases">
        <authorList>
            <person name="Fu G.-Y."/>
        </authorList>
    </citation>
    <scope>NUCLEOTIDE SEQUENCE [LARGE SCALE GENOMIC DNA]</scope>
    <source>
        <strain evidence="2 3">SY39</strain>
    </source>
</reference>
<gene>
    <name evidence="2" type="ORF">C0099_10420</name>
</gene>
<dbReference type="SMART" id="SM01034">
    <property type="entry name" value="BLUF"/>
    <property type="match status" value="1"/>
</dbReference>